<organism evidence="2 3">
    <name type="scientific">Candidatus Neomicrothrix subdominans</name>
    <dbReference type="NCBI Taxonomy" id="2954438"/>
    <lineage>
        <taxon>Bacteria</taxon>
        <taxon>Bacillati</taxon>
        <taxon>Actinomycetota</taxon>
        <taxon>Acidimicrobiia</taxon>
        <taxon>Acidimicrobiales</taxon>
        <taxon>Microthrixaceae</taxon>
        <taxon>Candidatus Neomicrothrix</taxon>
    </lineage>
</organism>
<dbReference type="AlphaFoldDB" id="A0A936NET8"/>
<accession>A0A936NET8</accession>
<proteinExistence type="predicted"/>
<evidence type="ECO:0000313" key="3">
    <source>
        <dbReference type="Proteomes" id="UP000727993"/>
    </source>
</evidence>
<name>A0A936NET8_9ACTN</name>
<dbReference type="NCBIfam" id="TIGR02678">
    <property type="entry name" value="TIGR02678 family protein"/>
    <property type="match status" value="1"/>
</dbReference>
<evidence type="ECO:0000313" key="2">
    <source>
        <dbReference type="EMBL" id="MBK9297681.1"/>
    </source>
</evidence>
<feature type="compositionally biased region" description="Polar residues" evidence="1">
    <location>
        <begin position="429"/>
        <end position="440"/>
    </location>
</feature>
<protein>
    <submittedName>
        <fullName evidence="2">TIGR02678 family protein</fullName>
    </submittedName>
</protein>
<dbReference type="EMBL" id="JADJZA010000007">
    <property type="protein sequence ID" value="MBK9297681.1"/>
    <property type="molecule type" value="Genomic_DNA"/>
</dbReference>
<gene>
    <name evidence="2" type="ORF">IPN02_12795</name>
</gene>
<feature type="region of interest" description="Disordered" evidence="1">
    <location>
        <begin position="424"/>
        <end position="446"/>
    </location>
</feature>
<reference evidence="2 3" key="1">
    <citation type="submission" date="2020-10" db="EMBL/GenBank/DDBJ databases">
        <title>Connecting structure to function with the recovery of over 1000 high-quality activated sludge metagenome-assembled genomes encoding full-length rRNA genes using long-read sequencing.</title>
        <authorList>
            <person name="Singleton C.M."/>
            <person name="Petriglieri F."/>
            <person name="Kristensen J.M."/>
            <person name="Kirkegaard R.H."/>
            <person name="Michaelsen T.Y."/>
            <person name="Andersen M.H."/>
            <person name="Karst S.M."/>
            <person name="Dueholm M.S."/>
            <person name="Nielsen P.H."/>
            <person name="Albertsen M."/>
        </authorList>
    </citation>
    <scope>NUCLEOTIDE SEQUENCE [LARGE SCALE GENOMIC DNA]</scope>
    <source>
        <strain evidence="2">Lyne_18-Q3-R50-59_MAXAC.006</strain>
    </source>
</reference>
<evidence type="ECO:0000256" key="1">
    <source>
        <dbReference type="SAM" id="MobiDB-lite"/>
    </source>
</evidence>
<comment type="caution">
    <text evidence="2">The sequence shown here is derived from an EMBL/GenBank/DDBJ whole genome shotgun (WGS) entry which is preliminary data.</text>
</comment>
<dbReference type="InterPro" id="IPR013494">
    <property type="entry name" value="CHP02678"/>
</dbReference>
<sequence>MSAVTTGLIAPFDGATSGPRAAVQIDPGELEDFQRTARLLLGHPLVTPTWPSPKAFTAVRRWEVPLRNEFSRVLGFRLDVGRSSARLYRRSATTSEHRGAFTRTLRPLGHVACSFLCLVLAALEELGDQTTASRLAEAVLRLRSGDDALPVDLTAYTQRRAFVDAVTWLEGRGVLGLRDGGADQWLENDADGDALYDVDRDCVSRLLVSSPSVLRGVGEAADFLVEPTAPGTEDRPQALRHRLARRLVEGPVMSYSDLGADELNYVRERRTRLVRDLEQLTGCHVESRAEGMSLVDATIEPITEPRHRFPSGGTLTQAALLWGAALVELAATGDEVIRETVLEPDDEVRLAPAAERWVNGAAADEAWEEIADRYRSKFSSDYRESPDKLRREVGELLARFGLLAVEGDRLRVHAALARYRPDADAEVDGQTSENALTSQMFGDDQP</sequence>
<dbReference type="Pfam" id="PF09661">
    <property type="entry name" value="DUF2398"/>
    <property type="match status" value="1"/>
</dbReference>
<dbReference type="Proteomes" id="UP000727993">
    <property type="component" value="Unassembled WGS sequence"/>
</dbReference>